<dbReference type="InterPro" id="IPR011701">
    <property type="entry name" value="MFS"/>
</dbReference>
<feature type="transmembrane region" description="Helical" evidence="5">
    <location>
        <begin position="79"/>
        <end position="102"/>
    </location>
</feature>
<dbReference type="AlphaFoldDB" id="A0AAD5VC04"/>
<keyword evidence="4 5" id="KW-0472">Membrane</keyword>
<feature type="transmembrane region" description="Helical" evidence="5">
    <location>
        <begin position="176"/>
        <end position="195"/>
    </location>
</feature>
<feature type="transmembrane region" description="Helical" evidence="5">
    <location>
        <begin position="329"/>
        <end position="348"/>
    </location>
</feature>
<evidence type="ECO:0000256" key="4">
    <source>
        <dbReference type="ARBA" id="ARBA00023136"/>
    </source>
</evidence>
<dbReference type="PRINTS" id="PR01036">
    <property type="entry name" value="TCRTETB"/>
</dbReference>
<accession>A0AAD5VC04</accession>
<evidence type="ECO:0000256" key="3">
    <source>
        <dbReference type="ARBA" id="ARBA00022989"/>
    </source>
</evidence>
<reference evidence="7" key="1">
    <citation type="submission" date="2022-07" db="EMBL/GenBank/DDBJ databases">
        <title>Genome Sequence of Physisporinus lineatus.</title>
        <authorList>
            <person name="Buettner E."/>
        </authorList>
    </citation>
    <scope>NUCLEOTIDE SEQUENCE</scope>
    <source>
        <strain evidence="7">VT162</strain>
    </source>
</reference>
<dbReference type="PANTHER" id="PTHR23501:SF102">
    <property type="entry name" value="DRUG TRANSPORTER, PUTATIVE (AFU_ORTHOLOGUE AFUA_3G08530)-RELATED"/>
    <property type="match status" value="1"/>
</dbReference>
<comment type="subcellular location">
    <subcellularLocation>
        <location evidence="1">Membrane</location>
        <topology evidence="1">Multi-pass membrane protein</topology>
    </subcellularLocation>
</comment>
<feature type="transmembrane region" description="Helical" evidence="5">
    <location>
        <begin position="462"/>
        <end position="484"/>
    </location>
</feature>
<dbReference type="Pfam" id="PF07690">
    <property type="entry name" value="MFS_1"/>
    <property type="match status" value="1"/>
</dbReference>
<keyword evidence="2 5" id="KW-0812">Transmembrane</keyword>
<keyword evidence="3 5" id="KW-1133">Transmembrane helix</keyword>
<feature type="transmembrane region" description="Helical" evidence="5">
    <location>
        <begin position="114"/>
        <end position="132"/>
    </location>
</feature>
<feature type="transmembrane region" description="Helical" evidence="5">
    <location>
        <begin position="138"/>
        <end position="160"/>
    </location>
</feature>
<evidence type="ECO:0000256" key="1">
    <source>
        <dbReference type="ARBA" id="ARBA00004141"/>
    </source>
</evidence>
<sequence>MTAVSTILPTVVSSLNGHDFVWVSSAYSLASTCLIPATGGLAEVLGRRPLMLIAIGLFALGSALCGSAQNMSWLISGRAIQGAGGGAIFSLSSIIIGDFVPLRERGAYQGATGLVWTIAAGIGPMVGGALATQGHWRWLFYLNLPISGIAFVLVLVFLRLRTPPGTLMEKLSKVDWIGNAIITGSSAACVIALTWGGVQYSWTSPHVLAPLIIGSLGICVFLYYEYRFAKYPLVPFSLLSNRTSLSGYVANSSCDLPHRSTWLDIRFIQTFINPIPFVAITFFLPAYFQACFAASPIRSGVLALSICTSIGPSVVVAGLSITISKKYRPQLWIGWVLLVVGMGSLATLRADSSLAHYAVLPMVVAIGAGIIYAATYFPVLAPLPVTQNAHALSFFAYLRSFAAVWGVTIGAAVLQNEMSKRIPADIIQRIPGGASDVYSAIPLINSLPDELKIPLRVAFADSIAVIWEVMAGIGGIGLIASLFMEALPLHTQVDERWGMEEDISDQIRVKAQVESTTARPSAV</sequence>
<evidence type="ECO:0000313" key="7">
    <source>
        <dbReference type="EMBL" id="KAJ3487950.1"/>
    </source>
</evidence>
<dbReference type="Gene3D" id="1.20.1250.20">
    <property type="entry name" value="MFS general substrate transporter like domains"/>
    <property type="match status" value="1"/>
</dbReference>
<organism evidence="7 8">
    <name type="scientific">Meripilus lineatus</name>
    <dbReference type="NCBI Taxonomy" id="2056292"/>
    <lineage>
        <taxon>Eukaryota</taxon>
        <taxon>Fungi</taxon>
        <taxon>Dikarya</taxon>
        <taxon>Basidiomycota</taxon>
        <taxon>Agaricomycotina</taxon>
        <taxon>Agaricomycetes</taxon>
        <taxon>Polyporales</taxon>
        <taxon>Meripilaceae</taxon>
        <taxon>Meripilus</taxon>
    </lineage>
</organism>
<feature type="transmembrane region" description="Helical" evidence="5">
    <location>
        <begin position="50"/>
        <end position="73"/>
    </location>
</feature>
<feature type="transmembrane region" description="Helical" evidence="5">
    <location>
        <begin position="355"/>
        <end position="374"/>
    </location>
</feature>
<dbReference type="PROSITE" id="PS00216">
    <property type="entry name" value="SUGAR_TRANSPORT_1"/>
    <property type="match status" value="1"/>
</dbReference>
<dbReference type="PANTHER" id="PTHR23501">
    <property type="entry name" value="MAJOR FACILITATOR SUPERFAMILY"/>
    <property type="match status" value="1"/>
</dbReference>
<proteinExistence type="predicted"/>
<comment type="caution">
    <text evidence="7">The sequence shown here is derived from an EMBL/GenBank/DDBJ whole genome shotgun (WGS) entry which is preliminary data.</text>
</comment>
<dbReference type="GO" id="GO:0022857">
    <property type="term" value="F:transmembrane transporter activity"/>
    <property type="evidence" value="ECO:0007669"/>
    <property type="project" value="InterPro"/>
</dbReference>
<dbReference type="InterPro" id="IPR005829">
    <property type="entry name" value="Sugar_transporter_CS"/>
</dbReference>
<feature type="transmembrane region" description="Helical" evidence="5">
    <location>
        <begin position="270"/>
        <end position="288"/>
    </location>
</feature>
<protein>
    <recommendedName>
        <fullName evidence="6">Major facilitator superfamily (MFS) profile domain-containing protein</fullName>
    </recommendedName>
</protein>
<evidence type="ECO:0000313" key="8">
    <source>
        <dbReference type="Proteomes" id="UP001212997"/>
    </source>
</evidence>
<feature type="transmembrane region" description="Helical" evidence="5">
    <location>
        <begin position="300"/>
        <end position="323"/>
    </location>
</feature>
<name>A0AAD5VC04_9APHY</name>
<dbReference type="EMBL" id="JANAWD010000078">
    <property type="protein sequence ID" value="KAJ3487950.1"/>
    <property type="molecule type" value="Genomic_DNA"/>
</dbReference>
<gene>
    <name evidence="7" type="ORF">NLI96_g3176</name>
</gene>
<evidence type="ECO:0000259" key="6">
    <source>
        <dbReference type="PROSITE" id="PS50850"/>
    </source>
</evidence>
<dbReference type="SUPFAM" id="SSF103473">
    <property type="entry name" value="MFS general substrate transporter"/>
    <property type="match status" value="1"/>
</dbReference>
<dbReference type="GO" id="GO:0005886">
    <property type="term" value="C:plasma membrane"/>
    <property type="evidence" value="ECO:0007669"/>
    <property type="project" value="TreeGrafter"/>
</dbReference>
<feature type="domain" description="Major facilitator superfamily (MFS) profile" evidence="6">
    <location>
        <begin position="1"/>
        <end position="489"/>
    </location>
</feature>
<feature type="transmembrane region" description="Helical" evidence="5">
    <location>
        <begin position="20"/>
        <end position="38"/>
    </location>
</feature>
<keyword evidence="8" id="KW-1185">Reference proteome</keyword>
<evidence type="ECO:0000256" key="2">
    <source>
        <dbReference type="ARBA" id="ARBA00022692"/>
    </source>
</evidence>
<feature type="transmembrane region" description="Helical" evidence="5">
    <location>
        <begin position="207"/>
        <end position="224"/>
    </location>
</feature>
<dbReference type="PROSITE" id="PS50850">
    <property type="entry name" value="MFS"/>
    <property type="match status" value="1"/>
</dbReference>
<feature type="transmembrane region" description="Helical" evidence="5">
    <location>
        <begin position="394"/>
        <end position="414"/>
    </location>
</feature>
<dbReference type="Proteomes" id="UP001212997">
    <property type="component" value="Unassembled WGS sequence"/>
</dbReference>
<dbReference type="InterPro" id="IPR036259">
    <property type="entry name" value="MFS_trans_sf"/>
</dbReference>
<dbReference type="InterPro" id="IPR020846">
    <property type="entry name" value="MFS_dom"/>
</dbReference>
<evidence type="ECO:0000256" key="5">
    <source>
        <dbReference type="SAM" id="Phobius"/>
    </source>
</evidence>